<feature type="chain" id="PRO_5015178691" description="Lipoprotein" evidence="1">
    <location>
        <begin position="29"/>
        <end position="249"/>
    </location>
</feature>
<dbReference type="RefSeq" id="WP_106606269.1">
    <property type="nucleotide sequence ID" value="NZ_PYGK01000028.1"/>
</dbReference>
<dbReference type="Proteomes" id="UP000240978">
    <property type="component" value="Unassembled WGS sequence"/>
</dbReference>
<evidence type="ECO:0008006" key="4">
    <source>
        <dbReference type="Google" id="ProtNLM"/>
    </source>
</evidence>
<dbReference type="OrthoDB" id="1494342at2"/>
<evidence type="ECO:0000313" key="3">
    <source>
        <dbReference type="Proteomes" id="UP000240978"/>
    </source>
</evidence>
<protein>
    <recommendedName>
        <fullName evidence="4">Lipoprotein</fullName>
    </recommendedName>
</protein>
<gene>
    <name evidence="2" type="ORF">CLV42_12822</name>
</gene>
<feature type="signal peptide" evidence="1">
    <location>
        <begin position="1"/>
        <end position="28"/>
    </location>
</feature>
<organism evidence="2 3">
    <name type="scientific">Chitinophaga ginsengisoli</name>
    <dbReference type="NCBI Taxonomy" id="363837"/>
    <lineage>
        <taxon>Bacteria</taxon>
        <taxon>Pseudomonadati</taxon>
        <taxon>Bacteroidota</taxon>
        <taxon>Chitinophagia</taxon>
        <taxon>Chitinophagales</taxon>
        <taxon>Chitinophagaceae</taxon>
        <taxon>Chitinophaga</taxon>
    </lineage>
</organism>
<dbReference type="EMBL" id="PYGK01000028">
    <property type="protein sequence ID" value="PSL19287.1"/>
    <property type="molecule type" value="Genomic_DNA"/>
</dbReference>
<keyword evidence="1" id="KW-0732">Signal</keyword>
<comment type="caution">
    <text evidence="2">The sequence shown here is derived from an EMBL/GenBank/DDBJ whole genome shotgun (WGS) entry which is preliminary data.</text>
</comment>
<evidence type="ECO:0000313" key="2">
    <source>
        <dbReference type="EMBL" id="PSL19287.1"/>
    </source>
</evidence>
<reference evidence="2 3" key="1">
    <citation type="submission" date="2018-03" db="EMBL/GenBank/DDBJ databases">
        <title>Genomic Encyclopedia of Archaeal and Bacterial Type Strains, Phase II (KMG-II): from individual species to whole genera.</title>
        <authorList>
            <person name="Goeker M."/>
        </authorList>
    </citation>
    <scope>NUCLEOTIDE SEQUENCE [LARGE SCALE GENOMIC DNA]</scope>
    <source>
        <strain evidence="2 3">DSM 18107</strain>
    </source>
</reference>
<sequence>MNIKISTIMINSLLLIALLNMSCLSGNGQDENKKVLTPDTTQRPANVSRQATLINFGGDDLPVFVWVEAVGPLIADGKEYSHIRGIKFTYVKPRKSYTEYYENLNLRNGARKFNFKTSKVLEYPGEANIHLASGKDTLPMFHVLGNDELERMHRGIKFKDISTVSRDQYGEYIADTDMECNIKKDGNGMYIVTLNNGSKIIYKSTSKCNVSEESVSFLNREDGKIYLFDRSCCLELVNKEDVKKFQDLR</sequence>
<dbReference type="AlphaFoldDB" id="A0A2P8FC26"/>
<keyword evidence="3" id="KW-1185">Reference proteome</keyword>
<accession>A0A2P8FC26</accession>
<name>A0A2P8FC26_9BACT</name>
<proteinExistence type="predicted"/>
<evidence type="ECO:0000256" key="1">
    <source>
        <dbReference type="SAM" id="SignalP"/>
    </source>
</evidence>